<gene>
    <name evidence="1" type="ORF">H1R20_g6484</name>
</gene>
<dbReference type="AlphaFoldDB" id="A0A9W8JCH6"/>
<proteinExistence type="predicted"/>
<comment type="caution">
    <text evidence="1">The sequence shown here is derived from an EMBL/GenBank/DDBJ whole genome shotgun (WGS) entry which is preliminary data.</text>
</comment>
<dbReference type="EMBL" id="JANBPK010000828">
    <property type="protein sequence ID" value="KAJ2930613.1"/>
    <property type="molecule type" value="Genomic_DNA"/>
</dbReference>
<dbReference type="Proteomes" id="UP001140091">
    <property type="component" value="Unassembled WGS sequence"/>
</dbReference>
<keyword evidence="2" id="KW-1185">Reference proteome</keyword>
<organism evidence="1 2">
    <name type="scientific">Candolleomyces eurysporus</name>
    <dbReference type="NCBI Taxonomy" id="2828524"/>
    <lineage>
        <taxon>Eukaryota</taxon>
        <taxon>Fungi</taxon>
        <taxon>Dikarya</taxon>
        <taxon>Basidiomycota</taxon>
        <taxon>Agaricomycotina</taxon>
        <taxon>Agaricomycetes</taxon>
        <taxon>Agaricomycetidae</taxon>
        <taxon>Agaricales</taxon>
        <taxon>Agaricineae</taxon>
        <taxon>Psathyrellaceae</taxon>
        <taxon>Candolleomyces</taxon>
    </lineage>
</organism>
<accession>A0A9W8JCH6</accession>
<sequence>MNIGSAIYMSRVHRNMQRPGDDFDLKVFRKFCVDQGLSKAILATTGWDRYLPESGESNWENLDTLWGNIISELGPHTEAETTALWDTRESAWNLIRLVLTQRAESRIDGAVLNIQKQPVDQGKKLEDTDNAQRLHPRLEALLKGSGSFPAQALKDKRVPLGTRILSSPGFS</sequence>
<protein>
    <submittedName>
        <fullName evidence="1">Uncharacterized protein</fullName>
    </submittedName>
</protein>
<dbReference type="OrthoDB" id="8954335at2759"/>
<name>A0A9W8JCH6_9AGAR</name>
<reference evidence="1" key="1">
    <citation type="submission" date="2022-06" db="EMBL/GenBank/DDBJ databases">
        <title>Genome Sequence of Candolleomyces eurysporus.</title>
        <authorList>
            <person name="Buettner E."/>
        </authorList>
    </citation>
    <scope>NUCLEOTIDE SEQUENCE</scope>
    <source>
        <strain evidence="1">VTCC 930004</strain>
    </source>
</reference>
<evidence type="ECO:0000313" key="1">
    <source>
        <dbReference type="EMBL" id="KAJ2930613.1"/>
    </source>
</evidence>
<evidence type="ECO:0000313" key="2">
    <source>
        <dbReference type="Proteomes" id="UP001140091"/>
    </source>
</evidence>
<feature type="non-terminal residue" evidence="1">
    <location>
        <position position="171"/>
    </location>
</feature>